<dbReference type="InterPro" id="IPR022001">
    <property type="entry name" value="DNA_pol3_tau_IV"/>
</dbReference>
<dbReference type="FunFam" id="1.20.272.10:FF:000003">
    <property type="entry name" value="DNA polymerase III subunit gamma/tau"/>
    <property type="match status" value="1"/>
</dbReference>
<dbReference type="PANTHER" id="PTHR11669:SF0">
    <property type="entry name" value="PROTEIN STICHEL-LIKE 2"/>
    <property type="match status" value="1"/>
</dbReference>
<dbReference type="FunFam" id="1.10.8.60:FF:000013">
    <property type="entry name" value="DNA polymerase III subunit gamma/tau"/>
    <property type="match status" value="1"/>
</dbReference>
<dbReference type="InterPro" id="IPR038249">
    <property type="entry name" value="PolIII_tau_V_sf"/>
</dbReference>
<dbReference type="InterPro" id="IPR050238">
    <property type="entry name" value="DNA_Rep/Repair_Clamp_Loader"/>
</dbReference>
<comment type="caution">
    <text evidence="15">The sequence shown here is derived from an EMBL/GenBank/DDBJ whole genome shotgun (WGS) entry which is preliminary data.</text>
</comment>
<dbReference type="FunFam" id="3.30.300.150:FF:000001">
    <property type="entry name" value="DNA polymerase III subunit gamma/tau"/>
    <property type="match status" value="1"/>
</dbReference>
<dbReference type="EC" id="2.7.7.7" evidence="12"/>
<dbReference type="SUPFAM" id="SSF48019">
    <property type="entry name" value="post-AAA+ oligomerization domain-like"/>
    <property type="match status" value="1"/>
</dbReference>
<evidence type="ECO:0000256" key="5">
    <source>
        <dbReference type="ARBA" id="ARBA00022723"/>
    </source>
</evidence>
<keyword evidence="6 12" id="KW-0547">Nucleotide-binding</keyword>
<keyword evidence="2 12" id="KW-0808">Transferase</keyword>
<dbReference type="GO" id="GO:0009360">
    <property type="term" value="C:DNA polymerase III complex"/>
    <property type="evidence" value="ECO:0007669"/>
    <property type="project" value="InterPro"/>
</dbReference>
<evidence type="ECO:0000256" key="3">
    <source>
        <dbReference type="ARBA" id="ARBA00022695"/>
    </source>
</evidence>
<dbReference type="EMBL" id="AAGUIJ010000059">
    <property type="protein sequence ID" value="EBS0212394.1"/>
    <property type="molecule type" value="Genomic_DNA"/>
</dbReference>
<dbReference type="InterPro" id="IPR001270">
    <property type="entry name" value="ClpA/B"/>
</dbReference>
<organism evidence="15">
    <name type="scientific">Salmonella typhimurium</name>
    <dbReference type="NCBI Taxonomy" id="90371"/>
    <lineage>
        <taxon>Bacteria</taxon>
        <taxon>Pseudomonadati</taxon>
        <taxon>Pseudomonadota</taxon>
        <taxon>Gammaproteobacteria</taxon>
        <taxon>Enterobacterales</taxon>
        <taxon>Enterobacteriaceae</taxon>
        <taxon>Salmonella</taxon>
    </lineage>
</organism>
<keyword evidence="5" id="KW-0479">Metal-binding</keyword>
<evidence type="ECO:0000256" key="10">
    <source>
        <dbReference type="ARBA" id="ARBA00022932"/>
    </source>
</evidence>
<dbReference type="Gene3D" id="3.30.300.150">
    <property type="entry name" value="DNA polymerase III, tau subunit, domain V"/>
    <property type="match status" value="1"/>
</dbReference>
<dbReference type="InterPro" id="IPR022754">
    <property type="entry name" value="DNA_pol_III_gamma-3"/>
</dbReference>
<evidence type="ECO:0000256" key="2">
    <source>
        <dbReference type="ARBA" id="ARBA00022679"/>
    </source>
</evidence>
<dbReference type="GO" id="GO:0005524">
    <property type="term" value="F:ATP binding"/>
    <property type="evidence" value="ECO:0007669"/>
    <property type="project" value="UniProtKB-KW"/>
</dbReference>
<dbReference type="NCBIfam" id="TIGR02397">
    <property type="entry name" value="dnaX_nterm"/>
    <property type="match status" value="1"/>
</dbReference>
<keyword evidence="10 12" id="KW-0239">DNA-directed DNA polymerase</keyword>
<evidence type="ECO:0000256" key="11">
    <source>
        <dbReference type="ARBA" id="ARBA00049244"/>
    </source>
</evidence>
<feature type="domain" description="AAA+ ATPase" evidence="14">
    <location>
        <begin position="37"/>
        <end position="178"/>
    </location>
</feature>
<dbReference type="Gene3D" id="1.10.8.60">
    <property type="match status" value="1"/>
</dbReference>
<evidence type="ECO:0000256" key="8">
    <source>
        <dbReference type="ARBA" id="ARBA00022833"/>
    </source>
</evidence>
<sequence length="642" mass="70580">MSYQVLARKWRPQTFADVVGQEHVLTALANGLSLGRIHHAYLFSGTRGVGKTSIARLLAKGLNCETGITATPCGVCDNCREIEQGRFVDLIEIDAASRTKVEDTRDLLDNVQYAPARGRFKVYLIDEVHMLSRHSFNALLKTLEEPPAHVKFLLATTDPQKLPVTILSRCLQFHLKALDVEQIRHQLEHILNEEHIAHEPRALQLLSRAADGSLRDALSLTDQAIASGDGQVSTQAVSAMLGTLDDDQALSLVEAVVDANGERVMSLINEAAARGIEWEALLVEMLSLLHRIAMVQLSPAALGSDMAAIEQRMRELARTVPPGDLQLYYQTLLIGRKELPWAPDRRMGVEMTLLRALAFHPRMPLPEPETPRQSFAPVAPTAVMTPPQLQQPAAPAPQTSPAPLPASTSQVLAARNQLQRAQGVTKTKKSEPAAASRARPVNNSALERLASVSERVQARPAPSALETAPVKKEAYRWKATTPVVQTKEVVATPKALKKALEHEKTPELAAKLAAEAIERDPWAAQVSQLSLPKLVEQVALNAWKEQNGNAVCLHLRSTQRHLNSSGAQQKLAQALSDLTGTTVELTIVEDDNPAVRTPLEWRQAIYEEKLAQARESIIADNNIQTLRRFFDAELDEESIRPI</sequence>
<evidence type="ECO:0000259" key="14">
    <source>
        <dbReference type="SMART" id="SM00382"/>
    </source>
</evidence>
<evidence type="ECO:0000256" key="1">
    <source>
        <dbReference type="ARBA" id="ARBA00006360"/>
    </source>
</evidence>
<dbReference type="Pfam" id="PF12168">
    <property type="entry name" value="DNA_pol3_tau_4"/>
    <property type="match status" value="1"/>
</dbReference>
<evidence type="ECO:0000256" key="12">
    <source>
        <dbReference type="RuleBase" id="RU364063"/>
    </source>
</evidence>
<dbReference type="SMART" id="SM00382">
    <property type="entry name" value="AAA"/>
    <property type="match status" value="1"/>
</dbReference>
<dbReference type="GO" id="GO:0046872">
    <property type="term" value="F:metal ion binding"/>
    <property type="evidence" value="ECO:0007669"/>
    <property type="project" value="UniProtKB-KW"/>
</dbReference>
<evidence type="ECO:0000256" key="4">
    <source>
        <dbReference type="ARBA" id="ARBA00022705"/>
    </source>
</evidence>
<comment type="subunit">
    <text evidence="12">DNA polymerase III contains a core (composed of alpha, epsilon and theta chains) that associates with a tau subunit. This core dimerizes to form the POLIII' complex. PolIII' associates with the gamma complex (composed of gamma, delta, delta', psi and chi chains) and with the beta chain to form the complete DNA polymerase III complex.</text>
</comment>
<keyword evidence="3 12" id="KW-0548">Nucleotidyltransferase</keyword>
<dbReference type="GO" id="GO:0006261">
    <property type="term" value="P:DNA-templated DNA replication"/>
    <property type="evidence" value="ECO:0007669"/>
    <property type="project" value="TreeGrafter"/>
</dbReference>
<dbReference type="InterPro" id="IPR008921">
    <property type="entry name" value="DNA_pol3_clamp-load_cplx_C"/>
</dbReference>
<dbReference type="GO" id="GO:0075523">
    <property type="term" value="P:viral translational frameshifting"/>
    <property type="evidence" value="ECO:0007669"/>
    <property type="project" value="UniProtKB-KW"/>
</dbReference>
<comment type="catalytic activity">
    <reaction evidence="11 12">
        <text>DNA(n) + a 2'-deoxyribonucleoside 5'-triphosphate = DNA(n+1) + diphosphate</text>
        <dbReference type="Rhea" id="RHEA:22508"/>
        <dbReference type="Rhea" id="RHEA-COMP:17339"/>
        <dbReference type="Rhea" id="RHEA-COMP:17340"/>
        <dbReference type="ChEBI" id="CHEBI:33019"/>
        <dbReference type="ChEBI" id="CHEBI:61560"/>
        <dbReference type="ChEBI" id="CHEBI:173112"/>
        <dbReference type="EC" id="2.7.7.7"/>
    </reaction>
</comment>
<dbReference type="CDD" id="cd18137">
    <property type="entry name" value="HLD_clamp_pol_III_gamma_tau"/>
    <property type="match status" value="1"/>
</dbReference>
<dbReference type="GO" id="GO:0003887">
    <property type="term" value="F:DNA-directed DNA polymerase activity"/>
    <property type="evidence" value="ECO:0007669"/>
    <property type="project" value="UniProtKB-KW"/>
</dbReference>
<protein>
    <recommendedName>
        <fullName evidence="12">DNA polymerase III subunit gamma/tau</fullName>
        <ecNumber evidence="12">2.7.7.7</ecNumber>
    </recommendedName>
</protein>
<dbReference type="Pfam" id="PF22608">
    <property type="entry name" value="DNAX_ATPase_lid"/>
    <property type="match status" value="1"/>
</dbReference>
<dbReference type="CDD" id="cd00009">
    <property type="entry name" value="AAA"/>
    <property type="match status" value="1"/>
</dbReference>
<comment type="function">
    <text evidence="12">DNA polymerase III is a complex, multichain enzyme responsible for most of the replicative synthesis in bacteria. This DNA polymerase also exhibits 3' to 5' exonuclease activity.</text>
</comment>
<dbReference type="Gene3D" id="1.20.272.10">
    <property type="match status" value="1"/>
</dbReference>
<dbReference type="PANTHER" id="PTHR11669">
    <property type="entry name" value="REPLICATION FACTOR C / DNA POLYMERASE III GAMMA-TAU SUBUNIT"/>
    <property type="match status" value="1"/>
</dbReference>
<dbReference type="NCBIfam" id="NF004046">
    <property type="entry name" value="PRK05563.1"/>
    <property type="match status" value="1"/>
</dbReference>
<feature type="compositionally biased region" description="Pro residues" evidence="13">
    <location>
        <begin position="394"/>
        <end position="404"/>
    </location>
</feature>
<dbReference type="InterPro" id="IPR021029">
    <property type="entry name" value="DNA_pol_III_tau_dom-5"/>
</dbReference>
<dbReference type="Pfam" id="PF12169">
    <property type="entry name" value="DNA_pol3_gamma3"/>
    <property type="match status" value="1"/>
</dbReference>
<evidence type="ECO:0000256" key="13">
    <source>
        <dbReference type="SAM" id="MobiDB-lite"/>
    </source>
</evidence>
<reference evidence="15" key="1">
    <citation type="submission" date="2018-08" db="EMBL/GenBank/DDBJ databases">
        <authorList>
            <consortium name="GenomeTrakr network: Whole genome sequencing for foodborne pathogen traceback"/>
        </authorList>
    </citation>
    <scope>NUCLEOTIDE SEQUENCE</scope>
    <source>
        <strain evidence="15">FNW19e37</strain>
    </source>
</reference>
<dbReference type="AlphaFoldDB" id="A0A5U8V169"/>
<feature type="compositionally biased region" description="Polar residues" evidence="13">
    <location>
        <begin position="416"/>
        <end position="425"/>
    </location>
</feature>
<evidence type="ECO:0000313" key="15">
    <source>
        <dbReference type="EMBL" id="EBS0212394.1"/>
    </source>
</evidence>
<dbReference type="InterPro" id="IPR012763">
    <property type="entry name" value="DNA_pol_III_sug/sutau_N"/>
</dbReference>
<evidence type="ECO:0000256" key="7">
    <source>
        <dbReference type="ARBA" id="ARBA00022758"/>
    </source>
</evidence>
<dbReference type="GO" id="GO:0003677">
    <property type="term" value="F:DNA binding"/>
    <property type="evidence" value="ECO:0007669"/>
    <property type="project" value="InterPro"/>
</dbReference>
<name>A0A5U8V169_SALTM</name>
<feature type="region of interest" description="Disordered" evidence="13">
    <location>
        <begin position="387"/>
        <end position="444"/>
    </location>
</feature>
<dbReference type="PRINTS" id="PR00300">
    <property type="entry name" value="CLPPROTEASEA"/>
</dbReference>
<gene>
    <name evidence="12" type="primary">dnaX</name>
    <name evidence="15" type="ORF">NG06_12040</name>
</gene>
<dbReference type="Pfam" id="PF12170">
    <property type="entry name" value="DNA_pol3_tau_5"/>
    <property type="match status" value="1"/>
</dbReference>
<dbReference type="Gene3D" id="3.40.50.300">
    <property type="entry name" value="P-loop containing nucleotide triphosphate hydrolases"/>
    <property type="match status" value="1"/>
</dbReference>
<keyword evidence="4 12" id="KW-0235">DNA replication</keyword>
<dbReference type="InterPro" id="IPR027417">
    <property type="entry name" value="P-loop_NTPase"/>
</dbReference>
<keyword evidence="8" id="KW-0862">Zinc</keyword>
<evidence type="ECO:0000256" key="6">
    <source>
        <dbReference type="ARBA" id="ARBA00022741"/>
    </source>
</evidence>
<dbReference type="InterPro" id="IPR003593">
    <property type="entry name" value="AAA+_ATPase"/>
</dbReference>
<dbReference type="SUPFAM" id="SSF52540">
    <property type="entry name" value="P-loop containing nucleoside triphosphate hydrolases"/>
    <property type="match status" value="1"/>
</dbReference>
<accession>A0A5U8V169</accession>
<evidence type="ECO:0000256" key="9">
    <source>
        <dbReference type="ARBA" id="ARBA00022840"/>
    </source>
</evidence>
<keyword evidence="9 12" id="KW-0067">ATP-binding</keyword>
<comment type="similarity">
    <text evidence="1 12">Belongs to the DnaX/STICHEL family.</text>
</comment>
<dbReference type="NCBIfam" id="NF005942">
    <property type="entry name" value="PRK07994.1"/>
    <property type="match status" value="1"/>
</dbReference>
<proteinExistence type="inferred from homology"/>
<dbReference type="FunFam" id="3.40.50.300:FF:000014">
    <property type="entry name" value="DNA polymerase III subunit gamma/tau"/>
    <property type="match status" value="1"/>
</dbReference>
<dbReference type="Pfam" id="PF13177">
    <property type="entry name" value="DNA_pol3_delta2"/>
    <property type="match status" value="1"/>
</dbReference>
<dbReference type="InterPro" id="IPR045085">
    <property type="entry name" value="HLD_clamp_pol_III_gamma_tau"/>
</dbReference>
<keyword evidence="7" id="KW-0688">Ribosomal frameshifting</keyword>